<comment type="caution">
    <text evidence="8">The sequence shown here is derived from an EMBL/GenBank/DDBJ whole genome shotgun (WGS) entry which is preliminary data.</text>
</comment>
<dbReference type="InterPro" id="IPR029055">
    <property type="entry name" value="Ntn_hydrolases_N"/>
</dbReference>
<dbReference type="CDD" id="cd00712">
    <property type="entry name" value="AsnB"/>
    <property type="match status" value="1"/>
</dbReference>
<gene>
    <name evidence="8" type="ORF">BKA59DRAFT_509549</name>
</gene>
<dbReference type="InterPro" id="IPR006426">
    <property type="entry name" value="Asn_synth_AEB"/>
</dbReference>
<keyword evidence="3" id="KW-0067">ATP-binding</keyword>
<accession>A0A8K0S0N3</accession>
<organism evidence="8 9">
    <name type="scientific">Fusarium tricinctum</name>
    <dbReference type="NCBI Taxonomy" id="61284"/>
    <lineage>
        <taxon>Eukaryota</taxon>
        <taxon>Fungi</taxon>
        <taxon>Dikarya</taxon>
        <taxon>Ascomycota</taxon>
        <taxon>Pezizomycotina</taxon>
        <taxon>Sordariomycetes</taxon>
        <taxon>Hypocreomycetidae</taxon>
        <taxon>Hypocreales</taxon>
        <taxon>Nectriaceae</taxon>
        <taxon>Fusarium</taxon>
        <taxon>Fusarium tricinctum species complex</taxon>
    </lineage>
</organism>
<dbReference type="InterPro" id="IPR033738">
    <property type="entry name" value="AsnB_N"/>
</dbReference>
<dbReference type="SUPFAM" id="SSF56235">
    <property type="entry name" value="N-terminal nucleophile aminohydrolases (Ntn hydrolases)"/>
    <property type="match status" value="1"/>
</dbReference>
<dbReference type="GO" id="GO:0006529">
    <property type="term" value="P:asparagine biosynthetic process"/>
    <property type="evidence" value="ECO:0007669"/>
    <property type="project" value="InterPro"/>
</dbReference>
<dbReference type="Pfam" id="PF00733">
    <property type="entry name" value="Asn_synthase"/>
    <property type="match status" value="1"/>
</dbReference>
<evidence type="ECO:0000259" key="7">
    <source>
        <dbReference type="PROSITE" id="PS51278"/>
    </source>
</evidence>
<feature type="signal peptide" evidence="6">
    <location>
        <begin position="1"/>
        <end position="17"/>
    </location>
</feature>
<keyword evidence="2" id="KW-0547">Nucleotide-binding</keyword>
<dbReference type="GO" id="GO:0005524">
    <property type="term" value="F:ATP binding"/>
    <property type="evidence" value="ECO:0007669"/>
    <property type="project" value="UniProtKB-KW"/>
</dbReference>
<keyword evidence="4" id="KW-0315">Glutamine amidotransferase</keyword>
<dbReference type="OrthoDB" id="409189at2759"/>
<evidence type="ECO:0000256" key="5">
    <source>
        <dbReference type="SAM" id="MobiDB-lite"/>
    </source>
</evidence>
<evidence type="ECO:0000256" key="3">
    <source>
        <dbReference type="ARBA" id="ARBA00022840"/>
    </source>
</evidence>
<reference evidence="8" key="1">
    <citation type="journal article" date="2021" name="Nat. Commun.">
        <title>Genetic determinants of endophytism in the Arabidopsis root mycobiome.</title>
        <authorList>
            <person name="Mesny F."/>
            <person name="Miyauchi S."/>
            <person name="Thiergart T."/>
            <person name="Pickel B."/>
            <person name="Atanasova L."/>
            <person name="Karlsson M."/>
            <person name="Huettel B."/>
            <person name="Barry K.W."/>
            <person name="Haridas S."/>
            <person name="Chen C."/>
            <person name="Bauer D."/>
            <person name="Andreopoulos W."/>
            <person name="Pangilinan J."/>
            <person name="LaButti K."/>
            <person name="Riley R."/>
            <person name="Lipzen A."/>
            <person name="Clum A."/>
            <person name="Drula E."/>
            <person name="Henrissat B."/>
            <person name="Kohler A."/>
            <person name="Grigoriev I.V."/>
            <person name="Martin F.M."/>
            <person name="Hacquard S."/>
        </authorList>
    </citation>
    <scope>NUCLEOTIDE SEQUENCE</scope>
    <source>
        <strain evidence="8">MPI-SDFR-AT-0068</strain>
    </source>
</reference>
<evidence type="ECO:0000256" key="1">
    <source>
        <dbReference type="ARBA" id="ARBA00005752"/>
    </source>
</evidence>
<evidence type="ECO:0000313" key="8">
    <source>
        <dbReference type="EMBL" id="KAH7251438.1"/>
    </source>
</evidence>
<dbReference type="InterPro" id="IPR051786">
    <property type="entry name" value="ASN_synthetase/amidase"/>
</dbReference>
<dbReference type="GO" id="GO:0004066">
    <property type="term" value="F:asparagine synthase (glutamine-hydrolyzing) activity"/>
    <property type="evidence" value="ECO:0007669"/>
    <property type="project" value="InterPro"/>
</dbReference>
<dbReference type="SUPFAM" id="SSF52402">
    <property type="entry name" value="Adenine nucleotide alpha hydrolases-like"/>
    <property type="match status" value="1"/>
</dbReference>
<evidence type="ECO:0000256" key="2">
    <source>
        <dbReference type="ARBA" id="ARBA00022741"/>
    </source>
</evidence>
<keyword evidence="6" id="KW-0732">Signal</keyword>
<dbReference type="GO" id="GO:0005829">
    <property type="term" value="C:cytosol"/>
    <property type="evidence" value="ECO:0007669"/>
    <property type="project" value="TreeGrafter"/>
</dbReference>
<dbReference type="AlphaFoldDB" id="A0A8K0S0N3"/>
<dbReference type="PROSITE" id="PS51278">
    <property type="entry name" value="GATASE_TYPE_2"/>
    <property type="match status" value="1"/>
</dbReference>
<feature type="chain" id="PRO_5035438929" evidence="6">
    <location>
        <begin position="18"/>
        <end position="779"/>
    </location>
</feature>
<dbReference type="CDD" id="cd01991">
    <property type="entry name" value="Asn_synthase_B_C"/>
    <property type="match status" value="1"/>
</dbReference>
<evidence type="ECO:0000256" key="6">
    <source>
        <dbReference type="SAM" id="SignalP"/>
    </source>
</evidence>
<evidence type="ECO:0000256" key="4">
    <source>
        <dbReference type="ARBA" id="ARBA00022962"/>
    </source>
</evidence>
<sequence length="779" mass="88020">MCGIIASIALSTSYCLACPKEQSLPGDGRDSLAHESLADSFHHTLTNGFQELLTNCFVCTNAIKDGKPSQANKGESASRKKMAWPPGHAKKHMLESKVLAGLDQIHHRGPDSQGTWINQSNTIAFGHCRLSLNDLTPTGRQPLHSPDQLVHAVVNGELYDYDVLRQLCIDRIGYNFQGHSDSELVIALYKVFGAPNFLDHLRGEFSFVLYDEEKQQVIAGRDRYGIKPLFWTVIDGHDQERRLVFASEAKAFLPLGWSPEWDTQSIATGAFDYDDEKTLFKDIQKVRPGHILTINSEGMSNYQYWDMEYSSHKADTNELSSPLDQIPLDIDHTVIKVREELVDSVRRRMHADVPVGIYLSGGLDSSAIAGIASQLREEEIITNGNGTKSGMECFCISFGDDSEFDEANIAQRTADHLGLHLNRCKVDEAALADNFEATAWHNERHSLDLGTVGKYCLSRKVQETGYKAILSGEGADEIFGGYPWFLVDMFESADSIDTSETQLHTSSQLYERVREAIVTRFRQMMGERWDPVAVSPELLSELGHNYGFIASIMWGSAEEVLKPELRRSLDEKLRVLLDCLPQEGKRHMAEGDWHPLHSSLYVWNKTQLANFAMILECDRQEMSHSVEGRVPFLDHHLTDYVNSLPANLKIRHDPNMDLQEDDSPWWTSDNESGLRQFREKWLLREAARPFLTDEIYERRKHLYTAPAAWPMGGPLHKRFEKLVTRESVENLGFVSWEDVEPLLQTAFGDGGSHRAFRNLISVAAWVVLSQKFGIPRALV</sequence>
<dbReference type="NCBIfam" id="TIGR01536">
    <property type="entry name" value="asn_synth_AEB"/>
    <property type="match status" value="1"/>
</dbReference>
<dbReference type="InterPro" id="IPR014729">
    <property type="entry name" value="Rossmann-like_a/b/a_fold"/>
</dbReference>
<dbReference type="InterPro" id="IPR017932">
    <property type="entry name" value="GATase_2_dom"/>
</dbReference>
<dbReference type="PANTHER" id="PTHR43284">
    <property type="entry name" value="ASPARAGINE SYNTHETASE (GLUTAMINE-HYDROLYZING)"/>
    <property type="match status" value="1"/>
</dbReference>
<dbReference type="InterPro" id="IPR001962">
    <property type="entry name" value="Asn_synthase"/>
</dbReference>
<evidence type="ECO:0000313" key="9">
    <source>
        <dbReference type="Proteomes" id="UP000813427"/>
    </source>
</evidence>
<dbReference type="Gene3D" id="3.60.20.10">
    <property type="entry name" value="Glutamine Phosphoribosylpyrophosphate, subunit 1, domain 1"/>
    <property type="match status" value="1"/>
</dbReference>
<dbReference type="PANTHER" id="PTHR43284:SF1">
    <property type="entry name" value="ASPARAGINE SYNTHETASE"/>
    <property type="match status" value="1"/>
</dbReference>
<feature type="region of interest" description="Disordered" evidence="5">
    <location>
        <begin position="67"/>
        <end position="86"/>
    </location>
</feature>
<protein>
    <submittedName>
        <fullName evidence="8">Asparagine synthase</fullName>
    </submittedName>
</protein>
<keyword evidence="9" id="KW-1185">Reference proteome</keyword>
<name>A0A8K0S0N3_9HYPO</name>
<dbReference type="Gene3D" id="3.40.50.620">
    <property type="entry name" value="HUPs"/>
    <property type="match status" value="2"/>
</dbReference>
<comment type="similarity">
    <text evidence="1">Belongs to the asparagine synthetase family.</text>
</comment>
<dbReference type="EMBL" id="JAGPXF010000003">
    <property type="protein sequence ID" value="KAH7251438.1"/>
    <property type="molecule type" value="Genomic_DNA"/>
</dbReference>
<dbReference type="Pfam" id="PF13537">
    <property type="entry name" value="GATase_7"/>
    <property type="match status" value="1"/>
</dbReference>
<proteinExistence type="inferred from homology"/>
<dbReference type="Proteomes" id="UP000813427">
    <property type="component" value="Unassembled WGS sequence"/>
</dbReference>
<feature type="domain" description="Glutamine amidotransferase type-2" evidence="7">
    <location>
        <begin position="56"/>
        <end position="297"/>
    </location>
</feature>